<feature type="domain" description="X8" evidence="7">
    <location>
        <begin position="553"/>
        <end position="632"/>
    </location>
</feature>
<comment type="caution">
    <text evidence="8">The sequence shown here is derived from an EMBL/GenBank/DDBJ whole genome shotgun (WGS) entry which is preliminary data.</text>
</comment>
<evidence type="ECO:0000256" key="5">
    <source>
        <dbReference type="SAM" id="Phobius"/>
    </source>
</evidence>
<dbReference type="GO" id="GO:0009251">
    <property type="term" value="P:glucan catabolic process"/>
    <property type="evidence" value="ECO:0007669"/>
    <property type="project" value="TreeGrafter"/>
</dbReference>
<feature type="compositionally biased region" description="Basic and acidic residues" evidence="4">
    <location>
        <begin position="641"/>
        <end position="653"/>
    </location>
</feature>
<sequence length="761" mass="84057">MMPRMRLAAVAAVVAAACAGRAAGAGLPDVQSGKFVPEYTGGDEYYYDDPDMADALPFLFSRHDENMTCSNAPKDAPFQKQIRGVNIGGWLVLEPWITPSLFYQFLGAPERYKDETPQHVGMDTYTFCEALGPLEGNKQLRRHWSTWVTEQDIRELYMANIDSLRVPVGDWMWRPYGPYVGCTDGAIEQFDRLLGLAAKYGMKVLIDLHALEGSQNGLDNSGLGLETIWRTKADLPADSEETWQAGEAATGTTFSHWASRKAEWMGKFDLDSKAYSALYWHRLDATLDVVRAIAQAYSTNAAVMGVQPVNEPWQFTPIGPLKRFYWEGYKVIKRRAPGWKWFMHDSFRLHSGLWRHFMRGCPGIMLDTHIYQAWNRPSEPEVFYTNACAQKHTIAEYEDQIMPVVVGEWSLATDNCAMWLNGFNDNLPGYPMVQCDLVPCAEPYMGREQPGAPPPRWFNQRGPFGTGVSTPAFGMCPIDKSWPNDTDVMTNLGHKKLNAWSYGHGWFFWNFKSELEPKWDYLKSVANGWLPRDAQGNHPAVYQACEKENNGHVACIARQDADRKTILDAVTWACQTANPPIPQCEGGPDDRILNASMIFTQSWHAARLVGGTCDFNGAAELTDLDQIGLVRLSNDTAVKQRTPERPADARKDGEEDGPTAQELAAAVAGIDTPRPLLAAAGVDARTRVARGAALAAPLAVVGLALALGVSGARRGVRAWRARRAAAGDYSSADGGEGGGGLAMTGALDGERLLALREQLHD</sequence>
<protein>
    <recommendedName>
        <fullName evidence="7">X8 domain-containing protein</fullName>
    </recommendedName>
</protein>
<keyword evidence="3" id="KW-0326">Glycosidase</keyword>
<keyword evidence="5" id="KW-1133">Transmembrane helix</keyword>
<dbReference type="AlphaFoldDB" id="A0A8J5XHR5"/>
<dbReference type="PROSITE" id="PS51257">
    <property type="entry name" value="PROKAR_LIPOPROTEIN"/>
    <property type="match status" value="1"/>
</dbReference>
<dbReference type="GO" id="GO:0005576">
    <property type="term" value="C:extracellular region"/>
    <property type="evidence" value="ECO:0007669"/>
    <property type="project" value="TreeGrafter"/>
</dbReference>
<dbReference type="EMBL" id="JAGTXO010000028">
    <property type="protein sequence ID" value="KAG8461029.1"/>
    <property type="molecule type" value="Genomic_DNA"/>
</dbReference>
<evidence type="ECO:0000313" key="9">
    <source>
        <dbReference type="Proteomes" id="UP000751190"/>
    </source>
</evidence>
<keyword evidence="9" id="KW-1185">Reference proteome</keyword>
<dbReference type="OMA" id="EPANEPW"/>
<evidence type="ECO:0000256" key="4">
    <source>
        <dbReference type="SAM" id="MobiDB-lite"/>
    </source>
</evidence>
<dbReference type="InterPro" id="IPR012946">
    <property type="entry name" value="X8"/>
</dbReference>
<evidence type="ECO:0000256" key="2">
    <source>
        <dbReference type="ARBA" id="ARBA00022801"/>
    </source>
</evidence>
<dbReference type="PANTHER" id="PTHR31297:SF38">
    <property type="entry name" value="X8 DOMAIN-CONTAINING PROTEIN"/>
    <property type="match status" value="1"/>
</dbReference>
<evidence type="ECO:0000259" key="7">
    <source>
        <dbReference type="SMART" id="SM00768"/>
    </source>
</evidence>
<keyword evidence="1 6" id="KW-0732">Signal</keyword>
<name>A0A8J5XHR5_DIALT</name>
<feature type="transmembrane region" description="Helical" evidence="5">
    <location>
        <begin position="692"/>
        <end position="712"/>
    </location>
</feature>
<evidence type="ECO:0000313" key="8">
    <source>
        <dbReference type="EMBL" id="KAG8461029.1"/>
    </source>
</evidence>
<feature type="region of interest" description="Disordered" evidence="4">
    <location>
        <begin position="637"/>
        <end position="660"/>
    </location>
</feature>
<dbReference type="Gene3D" id="3.20.20.80">
    <property type="entry name" value="Glycosidases"/>
    <property type="match status" value="1"/>
</dbReference>
<dbReference type="GO" id="GO:0009986">
    <property type="term" value="C:cell surface"/>
    <property type="evidence" value="ECO:0007669"/>
    <property type="project" value="TreeGrafter"/>
</dbReference>
<accession>A0A8J5XHR5</accession>
<dbReference type="Proteomes" id="UP000751190">
    <property type="component" value="Unassembled WGS sequence"/>
</dbReference>
<keyword evidence="5" id="KW-0472">Membrane</keyword>
<organism evidence="8 9">
    <name type="scientific">Diacronema lutheri</name>
    <name type="common">Unicellular marine alga</name>
    <name type="synonym">Monochrysis lutheri</name>
    <dbReference type="NCBI Taxonomy" id="2081491"/>
    <lineage>
        <taxon>Eukaryota</taxon>
        <taxon>Haptista</taxon>
        <taxon>Haptophyta</taxon>
        <taxon>Pavlovophyceae</taxon>
        <taxon>Pavlovales</taxon>
        <taxon>Pavlovaceae</taxon>
        <taxon>Diacronema</taxon>
    </lineage>
</organism>
<gene>
    <name evidence="8" type="ORF">KFE25_003598</name>
</gene>
<keyword evidence="2" id="KW-0378">Hydrolase</keyword>
<feature type="chain" id="PRO_5035145152" description="X8 domain-containing protein" evidence="6">
    <location>
        <begin position="25"/>
        <end position="761"/>
    </location>
</feature>
<dbReference type="OrthoDB" id="417697at2759"/>
<keyword evidence="5" id="KW-0812">Transmembrane</keyword>
<dbReference type="PANTHER" id="PTHR31297">
    <property type="entry name" value="GLUCAN ENDO-1,6-BETA-GLUCOSIDASE B"/>
    <property type="match status" value="1"/>
</dbReference>
<dbReference type="InterPro" id="IPR017853">
    <property type="entry name" value="GH"/>
</dbReference>
<dbReference type="SUPFAM" id="SSF51445">
    <property type="entry name" value="(Trans)glycosidases"/>
    <property type="match status" value="1"/>
</dbReference>
<reference evidence="8" key="1">
    <citation type="submission" date="2021-05" db="EMBL/GenBank/DDBJ databases">
        <title>The genome of the haptophyte Pavlova lutheri (Diacronema luteri, Pavlovales) - a model for lipid biosynthesis in eukaryotic algae.</title>
        <authorList>
            <person name="Hulatt C.J."/>
            <person name="Posewitz M.C."/>
        </authorList>
    </citation>
    <scope>NUCLEOTIDE SEQUENCE</scope>
    <source>
        <strain evidence="8">NIVA-4/92</strain>
    </source>
</reference>
<feature type="signal peptide" evidence="6">
    <location>
        <begin position="1"/>
        <end position="24"/>
    </location>
</feature>
<dbReference type="InterPro" id="IPR050386">
    <property type="entry name" value="Glycosyl_hydrolase_5"/>
</dbReference>
<proteinExistence type="predicted"/>
<evidence type="ECO:0000256" key="3">
    <source>
        <dbReference type="ARBA" id="ARBA00023295"/>
    </source>
</evidence>
<evidence type="ECO:0000256" key="6">
    <source>
        <dbReference type="SAM" id="SignalP"/>
    </source>
</evidence>
<evidence type="ECO:0000256" key="1">
    <source>
        <dbReference type="ARBA" id="ARBA00022729"/>
    </source>
</evidence>
<dbReference type="SMART" id="SM00768">
    <property type="entry name" value="X8"/>
    <property type="match status" value="1"/>
</dbReference>
<dbReference type="GO" id="GO:0008422">
    <property type="term" value="F:beta-glucosidase activity"/>
    <property type="evidence" value="ECO:0007669"/>
    <property type="project" value="TreeGrafter"/>
</dbReference>